<gene>
    <name evidence="2" type="ORF">GCM10009550_23850</name>
</gene>
<dbReference type="PROSITE" id="PS51819">
    <property type="entry name" value="VOC"/>
    <property type="match status" value="2"/>
</dbReference>
<comment type="caution">
    <text evidence="2">The sequence shown here is derived from an EMBL/GenBank/DDBJ whole genome shotgun (WGS) entry which is preliminary data.</text>
</comment>
<feature type="domain" description="VOC" evidence="1">
    <location>
        <begin position="139"/>
        <end position="250"/>
    </location>
</feature>
<dbReference type="RefSeq" id="WP_344239852.1">
    <property type="nucleotide sequence ID" value="NZ_BAAAHH010000007.1"/>
</dbReference>
<dbReference type="EMBL" id="BAAAHH010000007">
    <property type="protein sequence ID" value="GAA0947927.1"/>
    <property type="molecule type" value="Genomic_DNA"/>
</dbReference>
<dbReference type="InterPro" id="IPR029068">
    <property type="entry name" value="Glyas_Bleomycin-R_OHBP_Dase"/>
</dbReference>
<dbReference type="InterPro" id="IPR052164">
    <property type="entry name" value="Anthracycline_SecMetBiosynth"/>
</dbReference>
<evidence type="ECO:0000259" key="1">
    <source>
        <dbReference type="PROSITE" id="PS51819"/>
    </source>
</evidence>
<dbReference type="PANTHER" id="PTHR33993:SF14">
    <property type="entry name" value="GB|AAF24581.1"/>
    <property type="match status" value="1"/>
</dbReference>
<dbReference type="InterPro" id="IPR004360">
    <property type="entry name" value="Glyas_Fos-R_dOase_dom"/>
</dbReference>
<accession>A0ABP4B9P9</accession>
<sequence>MSERRSYPPGVPCWVDLSTPDTQGAAGFYGALFGWRAGFEAEPEAHGYGLFHLRGKKVAGIGPVFHEDLPAGWHSYVAVADLAETLQKASAAGGHVALPQTQITHAGRMAGLRDRENAFLPLWQAEQHHGCELVNEPGAFTWSELTTRDPAAAQDFYAAVFGWAPGGDAYYTRWLVDDKAVGGMLPMPIDVPAEVPPHWVVYFAVDDVEQAVAKVKELGGGQMSPFIDSPAGRLAVVNDPWHAEFAVISGVQEHH</sequence>
<dbReference type="PANTHER" id="PTHR33993">
    <property type="entry name" value="GLYOXALASE-RELATED"/>
    <property type="match status" value="1"/>
</dbReference>
<reference evidence="3" key="1">
    <citation type="journal article" date="2019" name="Int. J. Syst. Evol. Microbiol.">
        <title>The Global Catalogue of Microorganisms (GCM) 10K type strain sequencing project: providing services to taxonomists for standard genome sequencing and annotation.</title>
        <authorList>
            <consortium name="The Broad Institute Genomics Platform"/>
            <consortium name="The Broad Institute Genome Sequencing Center for Infectious Disease"/>
            <person name="Wu L."/>
            <person name="Ma J."/>
        </authorList>
    </citation>
    <scope>NUCLEOTIDE SEQUENCE [LARGE SCALE GENOMIC DNA]</scope>
    <source>
        <strain evidence="3">JCM 10696</strain>
    </source>
</reference>
<evidence type="ECO:0000313" key="3">
    <source>
        <dbReference type="Proteomes" id="UP001500665"/>
    </source>
</evidence>
<dbReference type="CDD" id="cd07247">
    <property type="entry name" value="SgaA_N_like"/>
    <property type="match status" value="2"/>
</dbReference>
<dbReference type="Pfam" id="PF00903">
    <property type="entry name" value="Glyoxalase"/>
    <property type="match status" value="1"/>
</dbReference>
<name>A0ABP4B9P9_9ACTN</name>
<organism evidence="2 3">
    <name type="scientific">Actinocorallia libanotica</name>
    <dbReference type="NCBI Taxonomy" id="46162"/>
    <lineage>
        <taxon>Bacteria</taxon>
        <taxon>Bacillati</taxon>
        <taxon>Actinomycetota</taxon>
        <taxon>Actinomycetes</taxon>
        <taxon>Streptosporangiales</taxon>
        <taxon>Thermomonosporaceae</taxon>
        <taxon>Actinocorallia</taxon>
    </lineage>
</organism>
<dbReference type="InterPro" id="IPR037523">
    <property type="entry name" value="VOC_core"/>
</dbReference>
<keyword evidence="3" id="KW-1185">Reference proteome</keyword>
<feature type="domain" description="VOC" evidence="1">
    <location>
        <begin position="11"/>
        <end position="125"/>
    </location>
</feature>
<evidence type="ECO:0000313" key="2">
    <source>
        <dbReference type="EMBL" id="GAA0947927.1"/>
    </source>
</evidence>
<proteinExistence type="predicted"/>
<dbReference type="Proteomes" id="UP001500665">
    <property type="component" value="Unassembled WGS sequence"/>
</dbReference>
<protein>
    <submittedName>
        <fullName evidence="2">VOC family protein</fullName>
    </submittedName>
</protein>
<dbReference type="Gene3D" id="3.10.180.10">
    <property type="entry name" value="2,3-Dihydroxybiphenyl 1,2-Dioxygenase, domain 1"/>
    <property type="match status" value="2"/>
</dbReference>
<dbReference type="SUPFAM" id="SSF54593">
    <property type="entry name" value="Glyoxalase/Bleomycin resistance protein/Dihydroxybiphenyl dioxygenase"/>
    <property type="match status" value="2"/>
</dbReference>